<dbReference type="PANTHER" id="PTHR21419:SF7">
    <property type="entry name" value="PROTEIN FAM234A"/>
    <property type="match status" value="1"/>
</dbReference>
<dbReference type="CTD" id="83986"/>
<dbReference type="InterPro" id="IPR055409">
    <property type="entry name" value="Beta-prop_FAM234A_B"/>
</dbReference>
<evidence type="ECO:0000313" key="12">
    <source>
        <dbReference type="RefSeq" id="XP_033770632.1"/>
    </source>
</evidence>
<feature type="transmembrane region" description="Helical" evidence="6">
    <location>
        <begin position="46"/>
        <end position="69"/>
    </location>
</feature>
<sequence>MHNKDLEAEIHPLKHDNEKAQENCERAGNNEVLSKKKSGLCQPSQLRTAAFFITLFLCLAMVFAFSFIIPCPVRPVSEKAWIRQYNDAVTHKFLAVEDVNEDKVKDLIFVFSASSGSNFNKSCSDKGFSSPCAFVAALSGTNGSVLWEEAVTEDITFVECSIKRLRGKHFPGCLVIGKENVLIALDSNTGKTLWKKPSHFGVYSSVMSPLLSIPDVDGDGIQDILIFTTNQDKIQGYFYSGGNGDIIGQNGSLSLNGKAGYLLHVTKSGSHYLLFYKGPSIDGYALENLYTLATGIQTKVETLKQDPEWEKKMNSAGYVSIPISSSEDIRYLVKVPGDAPENLLVVTSNVSQLLDGQSLHTLWTVNTDNVLSEPTFGYYKKTLSIIIETGAENNRKKVVILSIASGKVQWETELESEHQNPKLAVLHTVDSESIFLFWGNAQTSSNDTELSSSQNLYMFYHLYPEYLLQLNNSTQSIVAFDALLFENSRHAGYALLTGPLASDAPGTVTVSKQKLKEDITKSRVIRLGHKDGRGDQEIRGLFSRVKYSSDL</sequence>
<accession>A0A6P8N575</accession>
<dbReference type="RefSeq" id="XP_033770630.1">
    <property type="nucleotide sequence ID" value="XM_033914739.1"/>
</dbReference>
<comment type="similarity">
    <text evidence="5">Belongs to the FAM234 family.</text>
</comment>
<dbReference type="GO" id="GO:0016020">
    <property type="term" value="C:membrane"/>
    <property type="evidence" value="ECO:0007669"/>
    <property type="project" value="UniProtKB-SubCell"/>
</dbReference>
<keyword evidence="4 6" id="KW-0472">Membrane</keyword>
<dbReference type="AlphaFoldDB" id="A0A6P8N575"/>
<dbReference type="OrthoDB" id="6364780at2759"/>
<keyword evidence="2 6" id="KW-0812">Transmembrane</keyword>
<dbReference type="PANTHER" id="PTHR21419">
    <property type="match status" value="1"/>
</dbReference>
<protein>
    <submittedName>
        <fullName evidence="9 10">Protein FAM234A</fullName>
    </submittedName>
</protein>
<proteinExistence type="inferred from homology"/>
<dbReference type="InterPro" id="IPR011047">
    <property type="entry name" value="Quinoprotein_ADH-like_sf"/>
</dbReference>
<evidence type="ECO:0000256" key="5">
    <source>
        <dbReference type="ARBA" id="ARBA00025791"/>
    </source>
</evidence>
<name>A0A6P8N575_GEOSA</name>
<dbReference type="InterPro" id="IPR015943">
    <property type="entry name" value="WD40/YVTN_repeat-like_dom_sf"/>
</dbReference>
<evidence type="ECO:0000259" key="7">
    <source>
        <dbReference type="Pfam" id="PF23727"/>
    </source>
</evidence>
<evidence type="ECO:0000313" key="9">
    <source>
        <dbReference type="RefSeq" id="XP_033770629.1"/>
    </source>
</evidence>
<dbReference type="InterPro" id="IPR045232">
    <property type="entry name" value="FAM234"/>
</dbReference>
<keyword evidence="8" id="KW-1185">Reference proteome</keyword>
<dbReference type="GeneID" id="117345696"/>
<feature type="domain" description="FAM234A/B beta-propeller" evidence="7">
    <location>
        <begin position="81"/>
        <end position="548"/>
    </location>
</feature>
<reference evidence="9 10" key="1">
    <citation type="submission" date="2025-04" db="UniProtKB">
        <authorList>
            <consortium name="RefSeq"/>
        </authorList>
    </citation>
    <scope>IDENTIFICATION</scope>
</reference>
<evidence type="ECO:0000313" key="8">
    <source>
        <dbReference type="Proteomes" id="UP000515159"/>
    </source>
</evidence>
<dbReference type="KEGG" id="gsh:117345696"/>
<evidence type="ECO:0000256" key="4">
    <source>
        <dbReference type="ARBA" id="ARBA00023136"/>
    </source>
</evidence>
<evidence type="ECO:0000313" key="10">
    <source>
        <dbReference type="RefSeq" id="XP_033770630.1"/>
    </source>
</evidence>
<evidence type="ECO:0000256" key="1">
    <source>
        <dbReference type="ARBA" id="ARBA00004167"/>
    </source>
</evidence>
<evidence type="ECO:0000256" key="3">
    <source>
        <dbReference type="ARBA" id="ARBA00022989"/>
    </source>
</evidence>
<dbReference type="Proteomes" id="UP000515159">
    <property type="component" value="Chromosome 11"/>
</dbReference>
<dbReference type="SUPFAM" id="SSF50998">
    <property type="entry name" value="Quinoprotein alcohol dehydrogenase-like"/>
    <property type="match status" value="1"/>
</dbReference>
<evidence type="ECO:0000313" key="11">
    <source>
        <dbReference type="RefSeq" id="XP_033770631.1"/>
    </source>
</evidence>
<gene>
    <name evidence="9 10 11 12" type="primary">FAM234A</name>
</gene>
<dbReference type="Gene3D" id="2.130.10.10">
    <property type="entry name" value="YVTN repeat-like/Quinoprotein amine dehydrogenase"/>
    <property type="match status" value="1"/>
</dbReference>
<evidence type="ECO:0000256" key="2">
    <source>
        <dbReference type="ARBA" id="ARBA00022692"/>
    </source>
</evidence>
<comment type="subcellular location">
    <subcellularLocation>
        <location evidence="1">Membrane</location>
        <topology evidence="1">Single-pass membrane protein</topology>
    </subcellularLocation>
</comment>
<dbReference type="RefSeq" id="XP_033770629.1">
    <property type="nucleotide sequence ID" value="XM_033914738.1"/>
</dbReference>
<dbReference type="Pfam" id="PF23727">
    <property type="entry name" value="Beta-prop_FAM234A_B"/>
    <property type="match status" value="1"/>
</dbReference>
<dbReference type="RefSeq" id="XP_033770631.1">
    <property type="nucleotide sequence ID" value="XM_033914740.1"/>
</dbReference>
<keyword evidence="3 6" id="KW-1133">Transmembrane helix</keyword>
<dbReference type="RefSeq" id="XP_033770632.1">
    <property type="nucleotide sequence ID" value="XM_033914741.1"/>
</dbReference>
<evidence type="ECO:0000256" key="6">
    <source>
        <dbReference type="SAM" id="Phobius"/>
    </source>
</evidence>
<dbReference type="GO" id="GO:0009986">
    <property type="term" value="C:cell surface"/>
    <property type="evidence" value="ECO:0007669"/>
    <property type="project" value="TreeGrafter"/>
</dbReference>
<organism evidence="8 12">
    <name type="scientific">Geotrypetes seraphini</name>
    <name type="common">Gaboon caecilian</name>
    <name type="synonym">Caecilia seraphini</name>
    <dbReference type="NCBI Taxonomy" id="260995"/>
    <lineage>
        <taxon>Eukaryota</taxon>
        <taxon>Metazoa</taxon>
        <taxon>Chordata</taxon>
        <taxon>Craniata</taxon>
        <taxon>Vertebrata</taxon>
        <taxon>Euteleostomi</taxon>
        <taxon>Amphibia</taxon>
        <taxon>Gymnophiona</taxon>
        <taxon>Geotrypetes</taxon>
    </lineage>
</organism>